<organism evidence="2 3">
    <name type="scientific">Dorcoceras hygrometricum</name>
    <dbReference type="NCBI Taxonomy" id="472368"/>
    <lineage>
        <taxon>Eukaryota</taxon>
        <taxon>Viridiplantae</taxon>
        <taxon>Streptophyta</taxon>
        <taxon>Embryophyta</taxon>
        <taxon>Tracheophyta</taxon>
        <taxon>Spermatophyta</taxon>
        <taxon>Magnoliopsida</taxon>
        <taxon>eudicotyledons</taxon>
        <taxon>Gunneridae</taxon>
        <taxon>Pentapetalae</taxon>
        <taxon>asterids</taxon>
        <taxon>lamiids</taxon>
        <taxon>Lamiales</taxon>
        <taxon>Gesneriaceae</taxon>
        <taxon>Didymocarpoideae</taxon>
        <taxon>Trichosporeae</taxon>
        <taxon>Loxocarpinae</taxon>
        <taxon>Dorcoceras</taxon>
    </lineage>
</organism>
<gene>
    <name evidence="2" type="ORF">F511_40420</name>
</gene>
<dbReference type="EMBL" id="KV018200">
    <property type="protein sequence ID" value="KZV17500.1"/>
    <property type="molecule type" value="Genomic_DNA"/>
</dbReference>
<proteinExistence type="predicted"/>
<dbReference type="Proteomes" id="UP000250235">
    <property type="component" value="Unassembled WGS sequence"/>
</dbReference>
<evidence type="ECO:0000256" key="1">
    <source>
        <dbReference type="SAM" id="MobiDB-lite"/>
    </source>
</evidence>
<evidence type="ECO:0000313" key="3">
    <source>
        <dbReference type="Proteomes" id="UP000250235"/>
    </source>
</evidence>
<sequence>MGIDQLNLHSVQLGYLKILQLGNTDPNNTKQENKYEVKPQYEELSKQLIMKHAIINAMKCMKAIKDQIARPVYQLAIISLGGRHSNPVVTTPMIALDFSGTTHQSDSRNVAFNRISPGTANLKPSHSGHDNSARRTLTQKLTLTEERSGKISQKASNEQDLRVSSNPRFQSPNWYQSVEKLKRSSAPPISFKTMAEHGGNRRKRITVNSSYRGFRRMEIRDIGCFIDVHTCIVHALFQIPRILYLAASYLVYCCCFLPGCEGEQRYRTLISLLGLLATMRRVVNYHSSWARQQQVELFDASGNLGFTAGRSFNPAGGAPGGAAAAAAAAASSPEIRSGQPDEDNPSMQISSGLLVQADEGIPSPVVDLIDDIYRRLPSRSKEKFLKKATVPPRMAAPLLARLCASDRALDARRSAEAAANFAQGLHGDAPLIARHWSHDAGHALASRLHAGRTEAVRCSAARSTASRNLLRYWMRDAAGLLLRDGAADRAVLRRSWCRLLRVNCATLFAAGR</sequence>
<dbReference type="AlphaFoldDB" id="A0A2Z7A8A2"/>
<keyword evidence="3" id="KW-1185">Reference proteome</keyword>
<reference evidence="2 3" key="1">
    <citation type="journal article" date="2015" name="Proc. Natl. Acad. Sci. U.S.A.">
        <title>The resurrection genome of Boea hygrometrica: A blueprint for survival of dehydration.</title>
        <authorList>
            <person name="Xiao L."/>
            <person name="Yang G."/>
            <person name="Zhang L."/>
            <person name="Yang X."/>
            <person name="Zhao S."/>
            <person name="Ji Z."/>
            <person name="Zhou Q."/>
            <person name="Hu M."/>
            <person name="Wang Y."/>
            <person name="Chen M."/>
            <person name="Xu Y."/>
            <person name="Jin H."/>
            <person name="Xiao X."/>
            <person name="Hu G."/>
            <person name="Bao F."/>
            <person name="Hu Y."/>
            <person name="Wan P."/>
            <person name="Li L."/>
            <person name="Deng X."/>
            <person name="Kuang T."/>
            <person name="Xiang C."/>
            <person name="Zhu J.K."/>
            <person name="Oliver M.J."/>
            <person name="He Y."/>
        </authorList>
    </citation>
    <scope>NUCLEOTIDE SEQUENCE [LARGE SCALE GENOMIC DNA]</scope>
    <source>
        <strain evidence="3">cv. XS01</strain>
    </source>
</reference>
<accession>A0A2Z7A8A2</accession>
<feature type="region of interest" description="Disordered" evidence="1">
    <location>
        <begin position="146"/>
        <end position="166"/>
    </location>
</feature>
<name>A0A2Z7A8A2_9LAMI</name>
<feature type="compositionally biased region" description="Polar residues" evidence="1">
    <location>
        <begin position="150"/>
        <end position="166"/>
    </location>
</feature>
<evidence type="ECO:0000313" key="2">
    <source>
        <dbReference type="EMBL" id="KZV17500.1"/>
    </source>
</evidence>
<protein>
    <submittedName>
        <fullName evidence="2">Protein SUPPRESSOR OF protein 3</fullName>
    </submittedName>
</protein>